<dbReference type="PROSITE" id="PS00895">
    <property type="entry name" value="3_HYDROXYISOBUT_DH"/>
    <property type="match status" value="1"/>
</dbReference>
<dbReference type="SUPFAM" id="SSF51735">
    <property type="entry name" value="NAD(P)-binding Rossmann-fold domains"/>
    <property type="match status" value="1"/>
</dbReference>
<dbReference type="InterPro" id="IPR015815">
    <property type="entry name" value="HIBADH-related"/>
</dbReference>
<keyword evidence="3" id="KW-0520">NAD</keyword>
<dbReference type="Pfam" id="PF14833">
    <property type="entry name" value="NAD_binding_11"/>
    <property type="match status" value="1"/>
</dbReference>
<dbReference type="SUPFAM" id="SSF48179">
    <property type="entry name" value="6-phosphogluconate dehydrogenase C-terminal domain-like"/>
    <property type="match status" value="1"/>
</dbReference>
<dbReference type="PIRSF" id="PIRSF000103">
    <property type="entry name" value="HIBADH"/>
    <property type="match status" value="1"/>
</dbReference>
<protein>
    <recommendedName>
        <fullName evidence="8">L-threonate dehydrogenase</fullName>
        <ecNumber evidence="7">1.1.1.411</ecNumber>
    </recommendedName>
</protein>
<comment type="similarity">
    <text evidence="6">Belongs to the HIBADH-related family. L-threonate dehydrogenase subfamily.</text>
</comment>
<dbReference type="InterPro" id="IPR050006">
    <property type="entry name" value="LtnD"/>
</dbReference>
<evidence type="ECO:0000259" key="11">
    <source>
        <dbReference type="Pfam" id="PF14833"/>
    </source>
</evidence>
<dbReference type="InterPro" id="IPR036291">
    <property type="entry name" value="NAD(P)-bd_dom_sf"/>
</dbReference>
<dbReference type="PANTHER" id="PTHR43060">
    <property type="entry name" value="3-HYDROXYISOBUTYRATE DEHYDROGENASE-LIKE 1, MITOCHONDRIAL-RELATED"/>
    <property type="match status" value="1"/>
</dbReference>
<keyword evidence="13" id="KW-1185">Reference proteome</keyword>
<name>A0ABT4ZGH8_9RHOB</name>
<dbReference type="Gene3D" id="1.10.1040.10">
    <property type="entry name" value="N-(1-d-carboxylethyl)-l-norvaline Dehydrogenase, domain 2"/>
    <property type="match status" value="1"/>
</dbReference>
<evidence type="ECO:0000256" key="3">
    <source>
        <dbReference type="ARBA" id="ARBA00023027"/>
    </source>
</evidence>
<evidence type="ECO:0000256" key="2">
    <source>
        <dbReference type="ARBA" id="ARBA00023002"/>
    </source>
</evidence>
<accession>A0ABT4ZGH8</accession>
<feature type="domain" description="6-phosphogluconate dehydrogenase NADP-binding" evidence="10">
    <location>
        <begin position="14"/>
        <end position="172"/>
    </location>
</feature>
<dbReference type="Proteomes" id="UP001165641">
    <property type="component" value="Unassembled WGS sequence"/>
</dbReference>
<dbReference type="Gene3D" id="3.40.50.720">
    <property type="entry name" value="NAD(P)-binding Rossmann-like Domain"/>
    <property type="match status" value="1"/>
</dbReference>
<dbReference type="InterPro" id="IPR029154">
    <property type="entry name" value="HIBADH-like_NADP-bd"/>
</dbReference>
<sequence>MSNPDNEGDGNRPRIGIIGLGSMGMGMARNLLKAGFKVTGFDLSDGACRQLAEDGGLIAASASETAGAADILFVMVVNATQLRAILTDRAVLDKLTKDAVVVGCSTIAPNDARAIGEHVESAGFHYIDAPVSGGKIGAEAGTLTLMASGPDAAFDIAAEALDAISKKVYRLGDRPGQGATYKVVHQLAAGVHLAVAAELMALGEQAGCESAQLFEVVSQSAGNSWMFSDRVPHMLDGDFTPRSMVDIFIKDLGLVLDTGEDNRMPLPLTAAARQMFLSASALGWGQADDSSVIKAYQALAGAKAADNST</sequence>
<dbReference type="Pfam" id="PF03446">
    <property type="entry name" value="NAD_binding_2"/>
    <property type="match status" value="1"/>
</dbReference>
<dbReference type="NCBIfam" id="NF043037">
    <property type="entry name" value="ThreonDh"/>
    <property type="match status" value="1"/>
</dbReference>
<dbReference type="InterPro" id="IPR002204">
    <property type="entry name" value="3-OH-isobutyrate_DH-rel_CS"/>
</dbReference>
<dbReference type="InterPro" id="IPR006115">
    <property type="entry name" value="6PGDH_NADP-bd"/>
</dbReference>
<keyword evidence="2" id="KW-0560">Oxidoreductase</keyword>
<comment type="function">
    <text evidence="5">Catalyzes oxidation of L-threonate to 2-oxo-tetronate. Can use either NAD(+) or NADP(+) as cosubstrate, with a preference for NAD(+).</text>
</comment>
<evidence type="ECO:0000256" key="6">
    <source>
        <dbReference type="ARBA" id="ARBA00037979"/>
    </source>
</evidence>
<evidence type="ECO:0000256" key="9">
    <source>
        <dbReference type="ARBA" id="ARBA00047312"/>
    </source>
</evidence>
<comment type="catalytic activity">
    <reaction evidence="9">
        <text>L-threonate + NAD(+) = 2-dehydro-L-erythronate + NADH + H(+)</text>
        <dbReference type="Rhea" id="RHEA:52548"/>
        <dbReference type="ChEBI" id="CHEBI:15378"/>
        <dbReference type="ChEBI" id="CHEBI:57540"/>
        <dbReference type="ChEBI" id="CHEBI:57561"/>
        <dbReference type="ChEBI" id="CHEBI:57945"/>
        <dbReference type="ChEBI" id="CHEBI:136669"/>
        <dbReference type="EC" id="1.1.1.411"/>
    </reaction>
</comment>
<evidence type="ECO:0000256" key="7">
    <source>
        <dbReference type="ARBA" id="ARBA00038870"/>
    </source>
</evidence>
<keyword evidence="1" id="KW-0521">NADP</keyword>
<organism evidence="12 13">
    <name type="scientific">Paracoccus onchidii</name>
    <dbReference type="NCBI Taxonomy" id="3017813"/>
    <lineage>
        <taxon>Bacteria</taxon>
        <taxon>Pseudomonadati</taxon>
        <taxon>Pseudomonadota</taxon>
        <taxon>Alphaproteobacteria</taxon>
        <taxon>Rhodobacterales</taxon>
        <taxon>Paracoccaceae</taxon>
        <taxon>Paracoccus</taxon>
    </lineage>
</organism>
<gene>
    <name evidence="12" type="ORF">PAF17_13235</name>
</gene>
<evidence type="ECO:0000256" key="1">
    <source>
        <dbReference type="ARBA" id="ARBA00022857"/>
    </source>
</evidence>
<dbReference type="PANTHER" id="PTHR43060:SF17">
    <property type="entry name" value="L-THREONATE DEHYDROGENASE"/>
    <property type="match status" value="1"/>
</dbReference>
<dbReference type="EC" id="1.1.1.411" evidence="7"/>
<dbReference type="RefSeq" id="WP_271889583.1">
    <property type="nucleotide sequence ID" value="NZ_JAQBIE010000016.1"/>
</dbReference>
<dbReference type="InterPro" id="IPR013328">
    <property type="entry name" value="6PGD_dom2"/>
</dbReference>
<evidence type="ECO:0000256" key="5">
    <source>
        <dbReference type="ARBA" id="ARBA00037062"/>
    </source>
</evidence>
<evidence type="ECO:0000313" key="13">
    <source>
        <dbReference type="Proteomes" id="UP001165641"/>
    </source>
</evidence>
<dbReference type="InterPro" id="IPR008927">
    <property type="entry name" value="6-PGluconate_DH-like_C_sf"/>
</dbReference>
<evidence type="ECO:0000259" key="10">
    <source>
        <dbReference type="Pfam" id="PF03446"/>
    </source>
</evidence>
<keyword evidence="4" id="KW-0119">Carbohydrate metabolism</keyword>
<feature type="domain" description="3-hydroxyisobutyrate dehydrogenase-like NAD-binding" evidence="11">
    <location>
        <begin position="176"/>
        <end position="296"/>
    </location>
</feature>
<comment type="caution">
    <text evidence="12">The sequence shown here is derived from an EMBL/GenBank/DDBJ whole genome shotgun (WGS) entry which is preliminary data.</text>
</comment>
<evidence type="ECO:0000313" key="12">
    <source>
        <dbReference type="EMBL" id="MDB6178462.1"/>
    </source>
</evidence>
<evidence type="ECO:0000256" key="4">
    <source>
        <dbReference type="ARBA" id="ARBA00023277"/>
    </source>
</evidence>
<evidence type="ECO:0000256" key="8">
    <source>
        <dbReference type="ARBA" id="ARBA00039407"/>
    </source>
</evidence>
<dbReference type="EMBL" id="JAQBIE010000016">
    <property type="protein sequence ID" value="MDB6178462.1"/>
    <property type="molecule type" value="Genomic_DNA"/>
</dbReference>
<reference evidence="12" key="1">
    <citation type="submission" date="2022-12" db="EMBL/GenBank/DDBJ databases">
        <title>Paracoccus onchidii sp. nov., isolated from a marine invertebrate from the South China Sea.</title>
        <authorList>
            <person name="Xu S."/>
            <person name="Liu Z."/>
            <person name="Xu Y."/>
        </authorList>
    </citation>
    <scope>NUCLEOTIDE SEQUENCE</scope>
    <source>
        <strain evidence="12">Z330</strain>
    </source>
</reference>
<proteinExistence type="inferred from homology"/>